<evidence type="ECO:0000313" key="2">
    <source>
        <dbReference type="EMBL" id="GAA5023320.1"/>
    </source>
</evidence>
<keyword evidence="3" id="KW-1185">Reference proteome</keyword>
<protein>
    <submittedName>
        <fullName evidence="2">Uncharacterized protein</fullName>
    </submittedName>
</protein>
<organism evidence="2 3">
    <name type="scientific">Streptomyces siamensis</name>
    <dbReference type="NCBI Taxonomy" id="1274986"/>
    <lineage>
        <taxon>Bacteria</taxon>
        <taxon>Bacillati</taxon>
        <taxon>Actinomycetota</taxon>
        <taxon>Actinomycetes</taxon>
        <taxon>Kitasatosporales</taxon>
        <taxon>Streptomycetaceae</taxon>
        <taxon>Streptomyces</taxon>
    </lineage>
</organism>
<feature type="compositionally biased region" description="Polar residues" evidence="1">
    <location>
        <begin position="1"/>
        <end position="10"/>
    </location>
</feature>
<accession>A0ABP9J7P1</accession>
<evidence type="ECO:0000313" key="3">
    <source>
        <dbReference type="Proteomes" id="UP001501759"/>
    </source>
</evidence>
<gene>
    <name evidence="2" type="ORF">GCM10023335_55970</name>
</gene>
<proteinExistence type="predicted"/>
<feature type="compositionally biased region" description="Basic and acidic residues" evidence="1">
    <location>
        <begin position="11"/>
        <end position="54"/>
    </location>
</feature>
<dbReference type="EMBL" id="BAABKB010000023">
    <property type="protein sequence ID" value="GAA5023320.1"/>
    <property type="molecule type" value="Genomic_DNA"/>
</dbReference>
<name>A0ABP9J7P1_9ACTN</name>
<feature type="region of interest" description="Disordered" evidence="1">
    <location>
        <begin position="1"/>
        <end position="54"/>
    </location>
</feature>
<dbReference type="Proteomes" id="UP001501759">
    <property type="component" value="Unassembled WGS sequence"/>
</dbReference>
<sequence length="98" mass="10853">MAVTPASATSADRHLAHDARDHSRNDHSRNVPRDHSDFEPVGKQTQYKEVDLGEKRVSLGDERVVAEDPYRDGKKVGDHSVVCTYIQVEPGVLQCLGT</sequence>
<comment type="caution">
    <text evidence="2">The sequence shown here is derived from an EMBL/GenBank/DDBJ whole genome shotgun (WGS) entry which is preliminary data.</text>
</comment>
<dbReference type="RefSeq" id="WP_345655125.1">
    <property type="nucleotide sequence ID" value="NZ_BAABKB010000023.1"/>
</dbReference>
<evidence type="ECO:0000256" key="1">
    <source>
        <dbReference type="SAM" id="MobiDB-lite"/>
    </source>
</evidence>
<reference evidence="3" key="1">
    <citation type="journal article" date="2019" name="Int. J. Syst. Evol. Microbiol.">
        <title>The Global Catalogue of Microorganisms (GCM) 10K type strain sequencing project: providing services to taxonomists for standard genome sequencing and annotation.</title>
        <authorList>
            <consortium name="The Broad Institute Genomics Platform"/>
            <consortium name="The Broad Institute Genome Sequencing Center for Infectious Disease"/>
            <person name="Wu L."/>
            <person name="Ma J."/>
        </authorList>
    </citation>
    <scope>NUCLEOTIDE SEQUENCE [LARGE SCALE GENOMIC DNA]</scope>
    <source>
        <strain evidence="3">JCM 18409</strain>
    </source>
</reference>